<evidence type="ECO:0000313" key="8">
    <source>
        <dbReference type="EMBL" id="PAV73210.1"/>
    </source>
</evidence>
<dbReference type="OrthoDB" id="10262308at2759"/>
<dbReference type="InterPro" id="IPR051742">
    <property type="entry name" value="Ribosome_Assembly_uL10"/>
</dbReference>
<comment type="caution">
    <text evidence="8">The sequence shown here is derived from an EMBL/GenBank/DDBJ whole genome shotgun (WGS) entry which is preliminary data.</text>
</comment>
<dbReference type="SUPFAM" id="SSF160369">
    <property type="entry name" value="Ribosomal protein L10-like"/>
    <property type="match status" value="1"/>
</dbReference>
<dbReference type="GO" id="GO:0000956">
    <property type="term" value="P:nuclear-transcribed mRNA catabolic process"/>
    <property type="evidence" value="ECO:0007669"/>
    <property type="project" value="TreeGrafter"/>
</dbReference>
<dbReference type="PANTHER" id="PTHR45841:SF1">
    <property type="entry name" value="MRNA TURNOVER PROTEIN 4 HOMOLOG"/>
    <property type="match status" value="1"/>
</dbReference>
<dbReference type="Gene3D" id="3.30.70.1730">
    <property type="match status" value="1"/>
</dbReference>
<keyword evidence="5 6" id="KW-0539">Nucleus</keyword>
<comment type="subcellular location">
    <subcellularLocation>
        <location evidence="6">Cytoplasm</location>
    </subcellularLocation>
    <subcellularLocation>
        <location evidence="6">Nucleus</location>
        <location evidence="6">Nucleolus</location>
    </subcellularLocation>
</comment>
<comment type="subunit">
    <text evidence="3 6">Associates with the pre-60S ribosomal particle.</text>
</comment>
<evidence type="ECO:0000313" key="9">
    <source>
        <dbReference type="Proteomes" id="UP000218231"/>
    </source>
</evidence>
<dbReference type="AlphaFoldDB" id="A0A2A2KH58"/>
<dbReference type="InterPro" id="IPR033867">
    <property type="entry name" value="Mrt4"/>
</dbReference>
<dbReference type="GO" id="GO:0030687">
    <property type="term" value="C:preribosome, large subunit precursor"/>
    <property type="evidence" value="ECO:0007669"/>
    <property type="project" value="TreeGrafter"/>
</dbReference>
<dbReference type="Proteomes" id="UP000218231">
    <property type="component" value="Unassembled WGS sequence"/>
</dbReference>
<reference evidence="8 9" key="1">
    <citation type="journal article" date="2017" name="Curr. Biol.">
        <title>Genome architecture and evolution of a unichromosomal asexual nematode.</title>
        <authorList>
            <person name="Fradin H."/>
            <person name="Zegar C."/>
            <person name="Gutwein M."/>
            <person name="Lucas J."/>
            <person name="Kovtun M."/>
            <person name="Corcoran D."/>
            <person name="Baugh L.R."/>
            <person name="Kiontke K."/>
            <person name="Gunsalus K."/>
            <person name="Fitch D.H."/>
            <person name="Piano F."/>
        </authorList>
    </citation>
    <scope>NUCLEOTIDE SEQUENCE [LARGE SCALE GENOMIC DNA]</scope>
    <source>
        <strain evidence="8">PF1309</strain>
    </source>
</reference>
<dbReference type="InterPro" id="IPR040637">
    <property type="entry name" value="Ribosomal_uL10-like_insert"/>
</dbReference>
<keyword evidence="6" id="KW-0690">Ribosome biogenesis</keyword>
<dbReference type="GO" id="GO:0006364">
    <property type="term" value="P:rRNA processing"/>
    <property type="evidence" value="ECO:0007669"/>
    <property type="project" value="TreeGrafter"/>
</dbReference>
<gene>
    <name evidence="8" type="ORF">WR25_14301</name>
</gene>
<dbReference type="Pfam" id="PF00466">
    <property type="entry name" value="Ribosomal_L10"/>
    <property type="match status" value="1"/>
</dbReference>
<dbReference type="GO" id="GO:0005737">
    <property type="term" value="C:cytoplasm"/>
    <property type="evidence" value="ECO:0007669"/>
    <property type="project" value="UniProtKB-SubCell"/>
</dbReference>
<organism evidence="8 9">
    <name type="scientific">Diploscapter pachys</name>
    <dbReference type="NCBI Taxonomy" id="2018661"/>
    <lineage>
        <taxon>Eukaryota</taxon>
        <taxon>Metazoa</taxon>
        <taxon>Ecdysozoa</taxon>
        <taxon>Nematoda</taxon>
        <taxon>Chromadorea</taxon>
        <taxon>Rhabditida</taxon>
        <taxon>Rhabditina</taxon>
        <taxon>Rhabditomorpha</taxon>
        <taxon>Rhabditoidea</taxon>
        <taxon>Rhabditidae</taxon>
        <taxon>Diploscapter</taxon>
    </lineage>
</organism>
<comment type="similarity">
    <text evidence="2 6">Belongs to the universal ribosomal protein uL10 family.</text>
</comment>
<dbReference type="GO" id="GO:0005730">
    <property type="term" value="C:nucleolus"/>
    <property type="evidence" value="ECO:0007669"/>
    <property type="project" value="UniProtKB-SubCell"/>
</dbReference>
<dbReference type="Gene3D" id="3.90.105.20">
    <property type="match status" value="1"/>
</dbReference>
<evidence type="ECO:0000256" key="5">
    <source>
        <dbReference type="ARBA" id="ARBA00023242"/>
    </source>
</evidence>
<dbReference type="Pfam" id="PF17777">
    <property type="entry name" value="RL10P_insert"/>
    <property type="match status" value="1"/>
</dbReference>
<dbReference type="InterPro" id="IPR043164">
    <property type="entry name" value="Ribosomal_uL10-like_insert_sf"/>
</dbReference>
<evidence type="ECO:0000256" key="2">
    <source>
        <dbReference type="ARBA" id="ARBA00008889"/>
    </source>
</evidence>
<accession>A0A2A2KH58</accession>
<dbReference type="FunFam" id="3.90.105.20:FF:000003">
    <property type="entry name" value="Ribosome assembly factor mrt4"/>
    <property type="match status" value="1"/>
</dbReference>
<comment type="function">
    <text evidence="1 6">Component of the ribosome assembly machinery. Nuclear paralog of the ribosomal protein P0, it binds pre-60S subunits at an early stage of assembly in the nucleolus, and is replaced by P0 in cytoplasmic pre-60S subunits and mature 80S ribosomes.</text>
</comment>
<evidence type="ECO:0000256" key="3">
    <source>
        <dbReference type="ARBA" id="ARBA00011117"/>
    </source>
</evidence>
<dbReference type="STRING" id="2018661.A0A2A2KH58"/>
<keyword evidence="9" id="KW-1185">Reference proteome</keyword>
<dbReference type="EMBL" id="LIAE01008638">
    <property type="protein sequence ID" value="PAV73210.1"/>
    <property type="molecule type" value="Genomic_DNA"/>
</dbReference>
<dbReference type="InterPro" id="IPR043141">
    <property type="entry name" value="Ribosomal_uL10-like_sf"/>
</dbReference>
<feature type="domain" description="Large ribosomal subunit protein uL10-like insertion" evidence="7">
    <location>
        <begin position="126"/>
        <end position="194"/>
    </location>
</feature>
<proteinExistence type="inferred from homology"/>
<dbReference type="PANTHER" id="PTHR45841">
    <property type="entry name" value="MRNA TURNOVER PROTEIN 4 MRTO4"/>
    <property type="match status" value="1"/>
</dbReference>
<dbReference type="CDD" id="cd05796">
    <property type="entry name" value="Ribosomal_P0_like"/>
    <property type="match status" value="1"/>
</dbReference>
<evidence type="ECO:0000256" key="6">
    <source>
        <dbReference type="RuleBase" id="RU364039"/>
    </source>
</evidence>
<name>A0A2A2KH58_9BILA</name>
<keyword evidence="4 6" id="KW-0963">Cytoplasm</keyword>
<evidence type="ECO:0000259" key="7">
    <source>
        <dbReference type="Pfam" id="PF17777"/>
    </source>
</evidence>
<dbReference type="FunFam" id="3.30.70.1730:FF:000005">
    <property type="entry name" value="Ribosome assembly factor mrt4"/>
    <property type="match status" value="1"/>
</dbReference>
<sequence>MARSRRDKDVSLTKVKKKTRETKEKLVEQVHQSVDSYKRLFVFSMENLRSNRFIAIRQQFKNSSRFFFGKTSVLAIALGREKATEYAEQLHKVAQTLKGQCGLIFTNDSKSQMMEFFENLSESDYARAGDIAPISLTLPEGPLPQFAFSMEPQLRKLGMPTKLDKGIITLIEEFTVCTEGEPISVEQAKILKLLERKLSEFRVKLACHWSKKSGFEDLA</sequence>
<dbReference type="InterPro" id="IPR001790">
    <property type="entry name" value="Ribosomal_uL10"/>
</dbReference>
<evidence type="ECO:0000256" key="4">
    <source>
        <dbReference type="ARBA" id="ARBA00022490"/>
    </source>
</evidence>
<protein>
    <recommendedName>
        <fullName evidence="6">Ribosome assembly factor mrt4</fullName>
    </recommendedName>
</protein>
<dbReference type="GO" id="GO:0000027">
    <property type="term" value="P:ribosomal large subunit assembly"/>
    <property type="evidence" value="ECO:0007669"/>
    <property type="project" value="InterPro"/>
</dbReference>
<dbReference type="GO" id="GO:0003723">
    <property type="term" value="F:RNA binding"/>
    <property type="evidence" value="ECO:0007669"/>
    <property type="project" value="TreeGrafter"/>
</dbReference>
<evidence type="ECO:0000256" key="1">
    <source>
        <dbReference type="ARBA" id="ARBA00004046"/>
    </source>
</evidence>